<keyword evidence="12" id="KW-1185">Reference proteome</keyword>
<reference evidence="11 12" key="1">
    <citation type="submission" date="2013-04" db="EMBL/GenBank/DDBJ databases">
        <title>The Genome Sequence of Propionimicrobium lymphophilum ACS-093-V-SCH5.</title>
        <authorList>
            <consortium name="The Broad Institute Genomics Platform"/>
            <person name="Earl A."/>
            <person name="Ward D."/>
            <person name="Feldgarden M."/>
            <person name="Gevers D."/>
            <person name="Saerens B."/>
            <person name="Vaneechoutte M."/>
            <person name="Walker B."/>
            <person name="Young S."/>
            <person name="Zeng Q."/>
            <person name="Gargeya S."/>
            <person name="Fitzgerald M."/>
            <person name="Haas B."/>
            <person name="Abouelleil A."/>
            <person name="Allen A.W."/>
            <person name="Alvarado L."/>
            <person name="Arachchi H.M."/>
            <person name="Berlin A.M."/>
            <person name="Chapman S.B."/>
            <person name="Gainer-Dewar J."/>
            <person name="Goldberg J."/>
            <person name="Griggs A."/>
            <person name="Gujja S."/>
            <person name="Hansen M."/>
            <person name="Howarth C."/>
            <person name="Imamovic A."/>
            <person name="Ireland A."/>
            <person name="Larimer J."/>
            <person name="McCowan C."/>
            <person name="Murphy C."/>
            <person name="Pearson M."/>
            <person name="Poon T.W."/>
            <person name="Priest M."/>
            <person name="Roberts A."/>
            <person name="Saif S."/>
            <person name="Shea T."/>
            <person name="Sisk P."/>
            <person name="Sykes S."/>
            <person name="Wortman J."/>
            <person name="Nusbaum C."/>
            <person name="Birren B."/>
        </authorList>
    </citation>
    <scope>NUCLEOTIDE SEQUENCE [LARGE SCALE GENOMIC DNA]</scope>
    <source>
        <strain evidence="11 12">ACS-093-V-SCH5</strain>
    </source>
</reference>
<proteinExistence type="inferred from homology"/>
<evidence type="ECO:0000256" key="3">
    <source>
        <dbReference type="ARBA" id="ARBA00022982"/>
    </source>
</evidence>
<keyword evidence="2" id="KW-0813">Transport</keyword>
<feature type="site" description="Contributes to redox potential value" evidence="8">
    <location>
        <position position="33"/>
    </location>
</feature>
<dbReference type="InterPro" id="IPR005746">
    <property type="entry name" value="Thioredoxin"/>
</dbReference>
<evidence type="ECO:0000256" key="2">
    <source>
        <dbReference type="ARBA" id="ARBA00022448"/>
    </source>
</evidence>
<protein>
    <recommendedName>
        <fullName evidence="6 7">Thioredoxin</fullName>
    </recommendedName>
</protein>
<dbReference type="Pfam" id="PF00085">
    <property type="entry name" value="Thioredoxin"/>
    <property type="match status" value="1"/>
</dbReference>
<feature type="site" description="Contributes to redox potential value" evidence="8">
    <location>
        <position position="32"/>
    </location>
</feature>
<dbReference type="Gene3D" id="3.40.30.10">
    <property type="entry name" value="Glutaredoxin"/>
    <property type="match status" value="1"/>
</dbReference>
<dbReference type="PROSITE" id="PS51352">
    <property type="entry name" value="THIOREDOXIN_2"/>
    <property type="match status" value="1"/>
</dbReference>
<evidence type="ECO:0000256" key="7">
    <source>
        <dbReference type="PIRNR" id="PIRNR000077"/>
    </source>
</evidence>
<organism evidence="11 12">
    <name type="scientific">Propionimicrobium lymphophilum ACS-093-V-SCH5</name>
    <dbReference type="NCBI Taxonomy" id="883161"/>
    <lineage>
        <taxon>Bacteria</taxon>
        <taxon>Bacillati</taxon>
        <taxon>Actinomycetota</taxon>
        <taxon>Actinomycetes</taxon>
        <taxon>Propionibacteriales</taxon>
        <taxon>Propionibacteriaceae</taxon>
        <taxon>Propionimicrobium</taxon>
    </lineage>
</organism>
<dbReference type="CDD" id="cd02947">
    <property type="entry name" value="TRX_family"/>
    <property type="match status" value="1"/>
</dbReference>
<dbReference type="HOGENOM" id="CLU_090389_14_0_11"/>
<feature type="disulfide bond" description="Redox-active" evidence="9">
    <location>
        <begin position="31"/>
        <end position="34"/>
    </location>
</feature>
<dbReference type="RefSeq" id="WP_016455015.1">
    <property type="nucleotide sequence ID" value="NZ_KE150269.1"/>
</dbReference>
<accession>S2X1M8</accession>
<feature type="site" description="Deprotonates C-terminal active site Cys" evidence="8">
    <location>
        <position position="25"/>
    </location>
</feature>
<evidence type="ECO:0000313" key="11">
    <source>
        <dbReference type="EMBL" id="EPD33929.1"/>
    </source>
</evidence>
<evidence type="ECO:0000313" key="12">
    <source>
        <dbReference type="Proteomes" id="UP000014417"/>
    </source>
</evidence>
<evidence type="ECO:0000256" key="4">
    <source>
        <dbReference type="ARBA" id="ARBA00023157"/>
    </source>
</evidence>
<dbReference type="STRING" id="883161.HMPREF9306_00154"/>
<gene>
    <name evidence="11" type="ORF">HMPREF9306_00154</name>
</gene>
<dbReference type="PIRSF" id="PIRSF000077">
    <property type="entry name" value="Thioredoxin"/>
    <property type="match status" value="1"/>
</dbReference>
<feature type="active site" description="Nucleophile" evidence="8">
    <location>
        <position position="31"/>
    </location>
</feature>
<dbReference type="PATRIC" id="fig|883161.3.peg.164"/>
<comment type="similarity">
    <text evidence="1 7">Belongs to the thioredoxin family.</text>
</comment>
<sequence>MAVKEVTDADFDSVVKGSSNLVIVDYWADWCGPCRQLAPILDELSGEYSNVDFLKLDTNANPKIPMREGVMALPTLQFWKDGEIVKVVQGGKPRNALKSIIDELA</sequence>
<keyword evidence="5 9" id="KW-0676">Redox-active center</keyword>
<dbReference type="InterPro" id="IPR036249">
    <property type="entry name" value="Thioredoxin-like_sf"/>
</dbReference>
<evidence type="ECO:0000256" key="6">
    <source>
        <dbReference type="NCBIfam" id="TIGR01068"/>
    </source>
</evidence>
<dbReference type="AlphaFoldDB" id="S2X1M8"/>
<dbReference type="PANTHER" id="PTHR45663:SF11">
    <property type="entry name" value="GEO12009P1"/>
    <property type="match status" value="1"/>
</dbReference>
<evidence type="ECO:0000256" key="8">
    <source>
        <dbReference type="PIRSR" id="PIRSR000077-1"/>
    </source>
</evidence>
<dbReference type="PRINTS" id="PR00421">
    <property type="entry name" value="THIOREDOXIN"/>
</dbReference>
<dbReference type="SUPFAM" id="SSF52833">
    <property type="entry name" value="Thioredoxin-like"/>
    <property type="match status" value="1"/>
</dbReference>
<keyword evidence="4 9" id="KW-1015">Disulfide bond</keyword>
<dbReference type="OrthoDB" id="9790390at2"/>
<evidence type="ECO:0000259" key="10">
    <source>
        <dbReference type="PROSITE" id="PS51352"/>
    </source>
</evidence>
<evidence type="ECO:0000256" key="1">
    <source>
        <dbReference type="ARBA" id="ARBA00008987"/>
    </source>
</evidence>
<comment type="caution">
    <text evidence="11">The sequence shown here is derived from an EMBL/GenBank/DDBJ whole genome shotgun (WGS) entry which is preliminary data.</text>
</comment>
<dbReference type="PANTHER" id="PTHR45663">
    <property type="entry name" value="GEO12009P1"/>
    <property type="match status" value="1"/>
</dbReference>
<dbReference type="PROSITE" id="PS00194">
    <property type="entry name" value="THIOREDOXIN_1"/>
    <property type="match status" value="1"/>
</dbReference>
<name>S2X1M8_9ACTN</name>
<dbReference type="Proteomes" id="UP000014417">
    <property type="component" value="Unassembled WGS sequence"/>
</dbReference>
<feature type="domain" description="Thioredoxin" evidence="10">
    <location>
        <begin position="1"/>
        <end position="105"/>
    </location>
</feature>
<dbReference type="InterPro" id="IPR013766">
    <property type="entry name" value="Thioredoxin_domain"/>
</dbReference>
<evidence type="ECO:0000256" key="9">
    <source>
        <dbReference type="PIRSR" id="PIRSR000077-4"/>
    </source>
</evidence>
<dbReference type="EMBL" id="AGZR01000002">
    <property type="protein sequence ID" value="EPD33929.1"/>
    <property type="molecule type" value="Genomic_DNA"/>
</dbReference>
<dbReference type="GO" id="GO:0005737">
    <property type="term" value="C:cytoplasm"/>
    <property type="evidence" value="ECO:0007669"/>
    <property type="project" value="TreeGrafter"/>
</dbReference>
<keyword evidence="3" id="KW-0249">Electron transport</keyword>
<feature type="active site" description="Nucleophile" evidence="8">
    <location>
        <position position="34"/>
    </location>
</feature>
<dbReference type="NCBIfam" id="TIGR01068">
    <property type="entry name" value="thioredoxin"/>
    <property type="match status" value="1"/>
</dbReference>
<evidence type="ECO:0000256" key="5">
    <source>
        <dbReference type="ARBA" id="ARBA00023284"/>
    </source>
</evidence>
<dbReference type="InterPro" id="IPR017937">
    <property type="entry name" value="Thioredoxin_CS"/>
</dbReference>
<dbReference type="GO" id="GO:0015035">
    <property type="term" value="F:protein-disulfide reductase activity"/>
    <property type="evidence" value="ECO:0007669"/>
    <property type="project" value="UniProtKB-UniRule"/>
</dbReference>